<reference evidence="2" key="1">
    <citation type="journal article" date="2021" name="Sci. Adv.">
        <title>The American lobster genome reveals insights on longevity, neural, and immune adaptations.</title>
        <authorList>
            <person name="Polinski J.M."/>
            <person name="Zimin A.V."/>
            <person name="Clark K.F."/>
            <person name="Kohn A.B."/>
            <person name="Sadowski N."/>
            <person name="Timp W."/>
            <person name="Ptitsyn A."/>
            <person name="Khanna P."/>
            <person name="Romanova D.Y."/>
            <person name="Williams P."/>
            <person name="Greenwood S.J."/>
            <person name="Moroz L.L."/>
            <person name="Walt D.R."/>
            <person name="Bodnar A.G."/>
        </authorList>
    </citation>
    <scope>NUCLEOTIDE SEQUENCE</scope>
    <source>
        <strain evidence="2">GMGI-L3</strain>
    </source>
</reference>
<dbReference type="PANTHER" id="PTHR11008:SF9">
    <property type="entry name" value="PROTEIN TAKEOUT-LIKE PROTEIN"/>
    <property type="match status" value="1"/>
</dbReference>
<feature type="signal peptide" evidence="1">
    <location>
        <begin position="1"/>
        <end position="20"/>
    </location>
</feature>
<evidence type="ECO:0000313" key="3">
    <source>
        <dbReference type="Proteomes" id="UP000747542"/>
    </source>
</evidence>
<feature type="chain" id="PRO_5035164035" evidence="1">
    <location>
        <begin position="21"/>
        <end position="277"/>
    </location>
</feature>
<dbReference type="EMBL" id="JAHLQT010014926">
    <property type="protein sequence ID" value="KAG7169892.1"/>
    <property type="molecule type" value="Genomic_DNA"/>
</dbReference>
<accession>A0A8J5K3G4</accession>
<gene>
    <name evidence="2" type="primary">Jhbp-L2</name>
    <name evidence="2" type="ORF">Hamer_G019705</name>
</gene>
<organism evidence="2 3">
    <name type="scientific">Homarus americanus</name>
    <name type="common">American lobster</name>
    <dbReference type="NCBI Taxonomy" id="6706"/>
    <lineage>
        <taxon>Eukaryota</taxon>
        <taxon>Metazoa</taxon>
        <taxon>Ecdysozoa</taxon>
        <taxon>Arthropoda</taxon>
        <taxon>Crustacea</taxon>
        <taxon>Multicrustacea</taxon>
        <taxon>Malacostraca</taxon>
        <taxon>Eumalacostraca</taxon>
        <taxon>Eucarida</taxon>
        <taxon>Decapoda</taxon>
        <taxon>Pleocyemata</taxon>
        <taxon>Astacidea</taxon>
        <taxon>Nephropoidea</taxon>
        <taxon>Nephropidae</taxon>
        <taxon>Homarus</taxon>
    </lineage>
</organism>
<comment type="caution">
    <text evidence="2">The sequence shown here is derived from an EMBL/GenBank/DDBJ whole genome shotgun (WGS) entry which is preliminary data.</text>
</comment>
<name>A0A8J5K3G4_HOMAM</name>
<dbReference type="AlphaFoldDB" id="A0A8J5K3G4"/>
<keyword evidence="1" id="KW-0732">Signal</keyword>
<sequence length="277" mass="31034">MKVLLLVGVLLAAHVYCLLADPYIYSVEEIYEVDYFDYEEDDAEAEEEWRVEDLDEESVGWIGNIIRDAIIDILEDIREGMVTGFPELGIPPLDPLVIDSIPYNVSWDNNTVYGNMSGSELVDLATFQTAKVLVNVFGLSVDIGLLLDALELHGAYVMDGRALDLHVFGDGAYHIKLNEITLSFFMKLGLGKYVSVKEMTADFTLKSSKVQFEHLMNGGITGALINEALSVELPKVLGVMENLVIPPLMDLLQNRTNEFLRQYPIIPDFNITDIYTD</sequence>
<dbReference type="OrthoDB" id="7419171at2759"/>
<proteinExistence type="predicted"/>
<dbReference type="InterPro" id="IPR010562">
    <property type="entry name" value="Haemolymph_juvenile_hormone-bd"/>
</dbReference>
<dbReference type="PANTHER" id="PTHR11008">
    <property type="entry name" value="PROTEIN TAKEOUT-LIKE PROTEIN"/>
    <property type="match status" value="1"/>
</dbReference>
<protein>
    <submittedName>
        <fullName evidence="2">Putative hemolymph juvenile hormone binding protein JHBP-like 2</fullName>
    </submittedName>
</protein>
<dbReference type="SMART" id="SM00700">
    <property type="entry name" value="JHBP"/>
    <property type="match status" value="1"/>
</dbReference>
<keyword evidence="3" id="KW-1185">Reference proteome</keyword>
<evidence type="ECO:0000256" key="1">
    <source>
        <dbReference type="SAM" id="SignalP"/>
    </source>
</evidence>
<dbReference type="Pfam" id="PF06585">
    <property type="entry name" value="JHBP"/>
    <property type="match status" value="1"/>
</dbReference>
<dbReference type="Proteomes" id="UP000747542">
    <property type="component" value="Unassembled WGS sequence"/>
</dbReference>
<evidence type="ECO:0000313" key="2">
    <source>
        <dbReference type="EMBL" id="KAG7169892.1"/>
    </source>
</evidence>